<proteinExistence type="predicted"/>
<evidence type="ECO:0000313" key="2">
    <source>
        <dbReference type="Proteomes" id="UP000256708"/>
    </source>
</evidence>
<comment type="caution">
    <text evidence="1">The sequence shown here is derived from an EMBL/GenBank/DDBJ whole genome shotgun (WGS) entry which is preliminary data.</text>
</comment>
<dbReference type="Proteomes" id="UP000256708">
    <property type="component" value="Unassembled WGS sequence"/>
</dbReference>
<accession>A0A3D8LGP3</accession>
<reference evidence="2" key="1">
    <citation type="submission" date="2018-08" db="EMBL/GenBank/DDBJ databases">
        <authorList>
            <person name="Liu Z.-W."/>
            <person name="Du Z.-J."/>
        </authorList>
    </citation>
    <scope>NUCLEOTIDE SEQUENCE [LARGE SCALE GENOMIC DNA]</scope>
    <source>
        <strain evidence="2">H4X</strain>
    </source>
</reference>
<organism evidence="1 2">
    <name type="scientific">Pontibacter diazotrophicus</name>
    <dbReference type="NCBI Taxonomy" id="1400979"/>
    <lineage>
        <taxon>Bacteria</taxon>
        <taxon>Pseudomonadati</taxon>
        <taxon>Bacteroidota</taxon>
        <taxon>Cytophagia</taxon>
        <taxon>Cytophagales</taxon>
        <taxon>Hymenobacteraceae</taxon>
        <taxon>Pontibacter</taxon>
    </lineage>
</organism>
<gene>
    <name evidence="1" type="ORF">DXT99_05270</name>
</gene>
<dbReference type="AlphaFoldDB" id="A0A3D8LGP3"/>
<dbReference type="OrthoDB" id="982075at2"/>
<keyword evidence="2" id="KW-1185">Reference proteome</keyword>
<sequence>MNRMTNPIPLVEKEQLHAFNFAQEDVLTDLAARNKRRWDISRATSLGNIHRGKVEITFQTADGEKKRVDTTVWAVDDLFMVLKAGRYIPINSVLGVEFF</sequence>
<protein>
    <submittedName>
        <fullName evidence="1">Uncharacterized protein</fullName>
    </submittedName>
</protein>
<evidence type="ECO:0000313" key="1">
    <source>
        <dbReference type="EMBL" id="RDV16082.1"/>
    </source>
</evidence>
<name>A0A3D8LGP3_9BACT</name>
<dbReference type="EMBL" id="QRGR01000005">
    <property type="protein sequence ID" value="RDV16082.1"/>
    <property type="molecule type" value="Genomic_DNA"/>
</dbReference>